<dbReference type="SUPFAM" id="SSF54427">
    <property type="entry name" value="NTF2-like"/>
    <property type="match status" value="1"/>
</dbReference>
<comment type="caution">
    <text evidence="1">The sequence shown here is derived from an EMBL/GenBank/DDBJ whole genome shotgun (WGS) entry which is preliminary data.</text>
</comment>
<dbReference type="Proteomes" id="UP000243507">
    <property type="component" value="Unassembled WGS sequence"/>
</dbReference>
<gene>
    <name evidence="1" type="ORF">CLN94_12555</name>
</gene>
<dbReference type="Pfam" id="PF07366">
    <property type="entry name" value="SnoaL"/>
    <property type="match status" value="1"/>
</dbReference>
<proteinExistence type="predicted"/>
<dbReference type="InterPro" id="IPR032710">
    <property type="entry name" value="NTF2-like_dom_sf"/>
</dbReference>
<dbReference type="RefSeq" id="WP_096434296.1">
    <property type="nucleotide sequence ID" value="NZ_NTJD01000010.1"/>
</dbReference>
<sequence length="141" mass="15835">MSYLENIEAWFKKVWVDQDLDGIEDSFTHPDAAGGLQGLSLSPEDFRELVPAMRALFNDPKVTTLRAEETGDWLWMLVQVTGISAQDGRDLSFTGQVAMRFEGDKIAEAYNHFDFISFFEQIGALPEETIALCLSGEQLQP</sequence>
<dbReference type="InterPro" id="IPR009959">
    <property type="entry name" value="Cyclase_SnoaL-like"/>
</dbReference>
<protein>
    <recommendedName>
        <fullName evidence="3">SnoaL-like domain-containing protein</fullName>
    </recommendedName>
</protein>
<dbReference type="GO" id="GO:0030638">
    <property type="term" value="P:polyketide metabolic process"/>
    <property type="evidence" value="ECO:0007669"/>
    <property type="project" value="InterPro"/>
</dbReference>
<dbReference type="OrthoDB" id="7844074at2"/>
<evidence type="ECO:0000313" key="2">
    <source>
        <dbReference type="Proteomes" id="UP000243507"/>
    </source>
</evidence>
<dbReference type="EMBL" id="NTJD01000010">
    <property type="protein sequence ID" value="PCD75733.1"/>
    <property type="molecule type" value="Genomic_DNA"/>
</dbReference>
<dbReference type="AlphaFoldDB" id="A0A2A4CI39"/>
<evidence type="ECO:0008006" key="3">
    <source>
        <dbReference type="Google" id="ProtNLM"/>
    </source>
</evidence>
<name>A0A2A4CI39_9RHOB</name>
<keyword evidence="2" id="KW-1185">Reference proteome</keyword>
<evidence type="ECO:0000313" key="1">
    <source>
        <dbReference type="EMBL" id="PCD75733.1"/>
    </source>
</evidence>
<reference evidence="1 2" key="1">
    <citation type="submission" date="2017-09" db="EMBL/GenBank/DDBJ databases">
        <title>A multilocus sequence analysis scheme for characterization of bacteria in the genus Thioclava.</title>
        <authorList>
            <person name="Liu Y."/>
            <person name="Shao Z."/>
        </authorList>
    </citation>
    <scope>NUCLEOTIDE SEQUENCE [LARGE SCALE GENOMIC DNA]</scope>
    <source>
        <strain evidence="1 2">CAU 1312</strain>
    </source>
</reference>
<accession>A0A2A4CI39</accession>
<organism evidence="1 2">
    <name type="scientific">Pseudothioclava arenosa</name>
    <dbReference type="NCBI Taxonomy" id="1795308"/>
    <lineage>
        <taxon>Bacteria</taxon>
        <taxon>Pseudomonadati</taxon>
        <taxon>Pseudomonadota</taxon>
        <taxon>Alphaproteobacteria</taxon>
        <taxon>Rhodobacterales</taxon>
        <taxon>Paracoccaceae</taxon>
        <taxon>Pseudothioclava</taxon>
    </lineage>
</organism>
<dbReference type="Gene3D" id="3.10.450.50">
    <property type="match status" value="1"/>
</dbReference>